<dbReference type="AlphaFoldDB" id="A0A2C6L6T3"/>
<dbReference type="EMBL" id="MIGC01001249">
    <property type="protein sequence ID" value="PHJ23182.1"/>
    <property type="molecule type" value="Genomic_DNA"/>
</dbReference>
<evidence type="ECO:0000313" key="3">
    <source>
        <dbReference type="Proteomes" id="UP000221165"/>
    </source>
</evidence>
<feature type="region of interest" description="Disordered" evidence="1">
    <location>
        <begin position="169"/>
        <end position="203"/>
    </location>
</feature>
<protein>
    <submittedName>
        <fullName evidence="2">Uncharacterized protein</fullName>
    </submittedName>
</protein>
<reference evidence="2 3" key="1">
    <citation type="journal article" date="2017" name="Int. J. Parasitol.">
        <title>The genome of the protozoan parasite Cystoisospora suis and a reverse vaccinology approach to identify vaccine candidates.</title>
        <authorList>
            <person name="Palmieri N."/>
            <person name="Shrestha A."/>
            <person name="Ruttkowski B."/>
            <person name="Beck T."/>
            <person name="Vogl C."/>
            <person name="Tomley F."/>
            <person name="Blake D.P."/>
            <person name="Joachim A."/>
        </authorList>
    </citation>
    <scope>NUCLEOTIDE SEQUENCE [LARGE SCALE GENOMIC DNA]</scope>
    <source>
        <strain evidence="2 3">Wien I</strain>
    </source>
</reference>
<sequence>MSTGLTRVATLGSHSGRMMSGLENIRAVRRLSARRNIFPRPAWTEYLVRAVLCAGGSGAPDGNTPRGTRRVEGGRRPLQARKSPPSSLISERRRILRNTQSLASAAERYRVIWDPARPRTHRVPYKRPIFLQNNSREPSVAYYTSLRHSRECCAATLIKAPTSPCVHSLQGPASSETRQPSTAIPNTGGKGFRMTSAPAFDRR</sequence>
<organism evidence="2 3">
    <name type="scientific">Cystoisospora suis</name>
    <dbReference type="NCBI Taxonomy" id="483139"/>
    <lineage>
        <taxon>Eukaryota</taxon>
        <taxon>Sar</taxon>
        <taxon>Alveolata</taxon>
        <taxon>Apicomplexa</taxon>
        <taxon>Conoidasida</taxon>
        <taxon>Coccidia</taxon>
        <taxon>Eucoccidiorida</taxon>
        <taxon>Eimeriorina</taxon>
        <taxon>Sarcocystidae</taxon>
        <taxon>Cystoisospora</taxon>
    </lineage>
</organism>
<feature type="region of interest" description="Disordered" evidence="1">
    <location>
        <begin position="57"/>
        <end position="88"/>
    </location>
</feature>
<dbReference type="Proteomes" id="UP000221165">
    <property type="component" value="Unassembled WGS sequence"/>
</dbReference>
<name>A0A2C6L6T3_9APIC</name>
<keyword evidence="3" id="KW-1185">Reference proteome</keyword>
<feature type="compositionally biased region" description="Polar residues" evidence="1">
    <location>
        <begin position="171"/>
        <end position="185"/>
    </location>
</feature>
<accession>A0A2C6L6T3</accession>
<proteinExistence type="predicted"/>
<dbReference type="GeneID" id="94426379"/>
<dbReference type="RefSeq" id="XP_067924859.1">
    <property type="nucleotide sequence ID" value="XM_068063168.1"/>
</dbReference>
<evidence type="ECO:0000256" key="1">
    <source>
        <dbReference type="SAM" id="MobiDB-lite"/>
    </source>
</evidence>
<dbReference type="VEuPathDB" id="ToxoDB:CSUI_002970"/>
<comment type="caution">
    <text evidence="2">The sequence shown here is derived from an EMBL/GenBank/DDBJ whole genome shotgun (WGS) entry which is preliminary data.</text>
</comment>
<evidence type="ECO:0000313" key="2">
    <source>
        <dbReference type="EMBL" id="PHJ23182.1"/>
    </source>
</evidence>
<gene>
    <name evidence="2" type="ORF">CSUI_002970</name>
</gene>